<dbReference type="Pfam" id="PF13304">
    <property type="entry name" value="AAA_21"/>
    <property type="match status" value="1"/>
</dbReference>
<gene>
    <name evidence="3" type="ORF">SAMN05660652_00575</name>
</gene>
<organism evidence="3 4">
    <name type="scientific">Propionivibrio dicarboxylicus</name>
    <dbReference type="NCBI Taxonomy" id="83767"/>
    <lineage>
        <taxon>Bacteria</taxon>
        <taxon>Pseudomonadati</taxon>
        <taxon>Pseudomonadota</taxon>
        <taxon>Betaproteobacteria</taxon>
        <taxon>Rhodocyclales</taxon>
        <taxon>Rhodocyclaceae</taxon>
        <taxon>Propionivibrio</taxon>
    </lineage>
</organism>
<sequence length="457" mass="51152">MAKPTAKTTKSLFRGKFTSMSVCGFKSLFSEQEIKLRPLTILAGSNSSGKSSIMQPLLLLKQTLEAQYDPGSLLLDGPNVRMTSAHQMMSRLNNRQTASCFSLAFHLDSEHSLKVEFKRVEGKGIELHRICYTHEGAEIDVRQGPASESVLSFIRSINDEGLSLIDMFKPKEDITWEISRDRCLFKLSMLREKYTFFQTELPQSQALQQLAKKLIHVPGLRGNPARTYRTTAFEGTFPGTFENYVASVISHWQKEQDPRLDKLASDLQKLGLTSRVTAEQVDDTQVEIKVGRVTNNSKQSRDNVSIADVGFGMSQILPVIVALHVAAKDQIVYIEQPEIHLHPKAQWILGSILGDAVLRGIQLVIETHSSLLLLGIQELVASDRLPADKVQLHWFSRNQKGETVISAADLDETGSFGDWPEDFDETTMIAQRAYLAAAERKLFEKNAQKKTTSKPGY</sequence>
<dbReference type="Gene3D" id="3.40.50.300">
    <property type="entry name" value="P-loop containing nucleotide triphosphate hydrolases"/>
    <property type="match status" value="1"/>
</dbReference>
<dbReference type="InterPro" id="IPR051396">
    <property type="entry name" value="Bact_Antivir_Def_Nuclease"/>
</dbReference>
<evidence type="ECO:0008006" key="5">
    <source>
        <dbReference type="Google" id="ProtNLM"/>
    </source>
</evidence>
<feature type="domain" description="ATPase AAA-type core" evidence="2">
    <location>
        <begin position="219"/>
        <end position="373"/>
    </location>
</feature>
<evidence type="ECO:0000313" key="4">
    <source>
        <dbReference type="Proteomes" id="UP000198607"/>
    </source>
</evidence>
<proteinExistence type="predicted"/>
<name>A0A1G7WN00_9RHOO</name>
<protein>
    <recommendedName>
        <fullName evidence="5">ATPase AAA-type core domain-containing protein</fullName>
    </recommendedName>
</protein>
<dbReference type="GO" id="GO:0016887">
    <property type="term" value="F:ATP hydrolysis activity"/>
    <property type="evidence" value="ECO:0007669"/>
    <property type="project" value="InterPro"/>
</dbReference>
<dbReference type="PANTHER" id="PTHR43581:SF2">
    <property type="entry name" value="EXCINUCLEASE ATPASE SUBUNIT"/>
    <property type="match status" value="1"/>
</dbReference>
<dbReference type="PIRSF" id="PIRSF034888">
    <property type="entry name" value="P-loop_UCP034888"/>
    <property type="match status" value="1"/>
</dbReference>
<dbReference type="PANTHER" id="PTHR43581">
    <property type="entry name" value="ATP/GTP PHOSPHATASE"/>
    <property type="match status" value="1"/>
</dbReference>
<accession>A0A1G7WN00</accession>
<reference evidence="3 4" key="1">
    <citation type="submission" date="2016-10" db="EMBL/GenBank/DDBJ databases">
        <authorList>
            <person name="de Groot N.N."/>
        </authorList>
    </citation>
    <scope>NUCLEOTIDE SEQUENCE [LARGE SCALE GENOMIC DNA]</scope>
    <source>
        <strain evidence="3 4">DSM 5885</strain>
    </source>
</reference>
<dbReference type="AlphaFoldDB" id="A0A1G7WN00"/>
<dbReference type="InterPro" id="IPR041685">
    <property type="entry name" value="AAA_GajA/Old/RecF-like"/>
</dbReference>
<dbReference type="OrthoDB" id="3322489at2"/>
<dbReference type="RefSeq" id="WP_091933028.1">
    <property type="nucleotide sequence ID" value="NZ_FNCY01000001.1"/>
</dbReference>
<dbReference type="InterPro" id="IPR027417">
    <property type="entry name" value="P-loop_NTPase"/>
</dbReference>
<dbReference type="SUPFAM" id="SSF52540">
    <property type="entry name" value="P-loop containing nucleoside triphosphate hydrolases"/>
    <property type="match status" value="1"/>
</dbReference>
<dbReference type="GO" id="GO:0005524">
    <property type="term" value="F:ATP binding"/>
    <property type="evidence" value="ECO:0007669"/>
    <property type="project" value="InterPro"/>
</dbReference>
<evidence type="ECO:0000259" key="2">
    <source>
        <dbReference type="Pfam" id="PF13304"/>
    </source>
</evidence>
<dbReference type="Proteomes" id="UP000198607">
    <property type="component" value="Unassembled WGS sequence"/>
</dbReference>
<dbReference type="STRING" id="83767.SAMN05660652_00575"/>
<evidence type="ECO:0000259" key="1">
    <source>
        <dbReference type="Pfam" id="PF13175"/>
    </source>
</evidence>
<dbReference type="InterPro" id="IPR003959">
    <property type="entry name" value="ATPase_AAA_core"/>
</dbReference>
<dbReference type="EMBL" id="FNCY01000001">
    <property type="protein sequence ID" value="SDG73264.1"/>
    <property type="molecule type" value="Genomic_DNA"/>
</dbReference>
<feature type="domain" description="Endonuclease GajA/Old nuclease/RecF-like AAA" evidence="1">
    <location>
        <begin position="18"/>
        <end position="136"/>
    </location>
</feature>
<dbReference type="InterPro" id="IPR014592">
    <property type="entry name" value="P-loop_UCP034888"/>
</dbReference>
<dbReference type="Pfam" id="PF13175">
    <property type="entry name" value="AAA_15"/>
    <property type="match status" value="1"/>
</dbReference>
<evidence type="ECO:0000313" key="3">
    <source>
        <dbReference type="EMBL" id="SDG73264.1"/>
    </source>
</evidence>
<keyword evidence="4" id="KW-1185">Reference proteome</keyword>